<proteinExistence type="predicted"/>
<keyword evidence="1" id="KW-0472">Membrane</keyword>
<dbReference type="EMBL" id="DPVE01000328">
    <property type="protein sequence ID" value="HCK31840.1"/>
    <property type="molecule type" value="Genomic_DNA"/>
</dbReference>
<accession>A0A3D2SUI3</accession>
<evidence type="ECO:0000256" key="1">
    <source>
        <dbReference type="SAM" id="Phobius"/>
    </source>
</evidence>
<feature type="transmembrane region" description="Helical" evidence="1">
    <location>
        <begin position="21"/>
        <end position="40"/>
    </location>
</feature>
<dbReference type="SUPFAM" id="SSF51395">
    <property type="entry name" value="FMN-linked oxidoreductases"/>
    <property type="match status" value="1"/>
</dbReference>
<feature type="transmembrane region" description="Helical" evidence="1">
    <location>
        <begin position="52"/>
        <end position="73"/>
    </location>
</feature>
<reference evidence="2 3" key="1">
    <citation type="journal article" date="2018" name="Nat. Biotechnol.">
        <title>A standardized bacterial taxonomy based on genome phylogeny substantially revises the tree of life.</title>
        <authorList>
            <person name="Parks D.H."/>
            <person name="Chuvochina M."/>
            <person name="Waite D.W."/>
            <person name="Rinke C."/>
            <person name="Skarshewski A."/>
            <person name="Chaumeil P.A."/>
            <person name="Hugenholtz P."/>
        </authorList>
    </citation>
    <scope>NUCLEOTIDE SEQUENCE [LARGE SCALE GENOMIC DNA]</scope>
    <source>
        <strain evidence="2">UBA9669</strain>
    </source>
</reference>
<protein>
    <submittedName>
        <fullName evidence="2">FMN-binding glutamate synthase family protein</fullName>
    </submittedName>
</protein>
<dbReference type="AlphaFoldDB" id="A0A3D2SUI3"/>
<keyword evidence="1" id="KW-1133">Transmembrane helix</keyword>
<feature type="non-terminal residue" evidence="2">
    <location>
        <position position="112"/>
    </location>
</feature>
<keyword evidence="1" id="KW-0812">Transmembrane</keyword>
<gene>
    <name evidence="2" type="ORF">DHW29_17860</name>
</gene>
<dbReference type="Proteomes" id="UP000263596">
    <property type="component" value="Unassembled WGS sequence"/>
</dbReference>
<sequence>MANLTQSIRHKFLNTFFSRHSVWFLCIIVAISISWFRISYAPHYIYYFVSDTFLNGLWLITGLLSLLGLYDVLQNKHSILRNYPIMGHFRFFFEDFRPEIRQYFIESDQDAL</sequence>
<evidence type="ECO:0000313" key="2">
    <source>
        <dbReference type="EMBL" id="HCK31840.1"/>
    </source>
</evidence>
<organism evidence="2 3">
    <name type="scientific">Acinetobacter ursingii</name>
    <dbReference type="NCBI Taxonomy" id="108980"/>
    <lineage>
        <taxon>Bacteria</taxon>
        <taxon>Pseudomonadati</taxon>
        <taxon>Pseudomonadota</taxon>
        <taxon>Gammaproteobacteria</taxon>
        <taxon>Moraxellales</taxon>
        <taxon>Moraxellaceae</taxon>
        <taxon>Acinetobacter</taxon>
    </lineage>
</organism>
<evidence type="ECO:0000313" key="3">
    <source>
        <dbReference type="Proteomes" id="UP000263596"/>
    </source>
</evidence>
<name>A0A3D2SUI3_9GAMM</name>
<comment type="caution">
    <text evidence="2">The sequence shown here is derived from an EMBL/GenBank/DDBJ whole genome shotgun (WGS) entry which is preliminary data.</text>
</comment>